<accession>A0A542ZLZ6</accession>
<protein>
    <submittedName>
        <fullName evidence="2">Uncharacterized protein</fullName>
    </submittedName>
</protein>
<keyword evidence="3" id="KW-1185">Reference proteome</keyword>
<proteinExistence type="predicted"/>
<dbReference type="AlphaFoldDB" id="A0A542ZLZ6"/>
<dbReference type="Proteomes" id="UP000319514">
    <property type="component" value="Unassembled WGS sequence"/>
</dbReference>
<dbReference type="EMBL" id="VFOQ01000001">
    <property type="protein sequence ID" value="TQL61299.1"/>
    <property type="molecule type" value="Genomic_DNA"/>
</dbReference>
<reference evidence="2 3" key="1">
    <citation type="submission" date="2019-06" db="EMBL/GenBank/DDBJ databases">
        <title>Sequencing the genomes of 1000 actinobacteria strains.</title>
        <authorList>
            <person name="Klenk H.-P."/>
        </authorList>
    </citation>
    <scope>NUCLEOTIDE SEQUENCE [LARGE SCALE GENOMIC DNA]</scope>
    <source>
        <strain evidence="2 3">DSM 18082</strain>
    </source>
</reference>
<evidence type="ECO:0000256" key="1">
    <source>
        <dbReference type="SAM" id="MobiDB-lite"/>
    </source>
</evidence>
<evidence type="ECO:0000313" key="3">
    <source>
        <dbReference type="Proteomes" id="UP000319514"/>
    </source>
</evidence>
<feature type="compositionally biased region" description="Basic and acidic residues" evidence="1">
    <location>
        <begin position="26"/>
        <end position="35"/>
    </location>
</feature>
<name>A0A542ZLZ6_9MICO</name>
<organism evidence="2 3">
    <name type="scientific">Oryzihumus leptocrescens</name>
    <dbReference type="NCBI Taxonomy" id="297536"/>
    <lineage>
        <taxon>Bacteria</taxon>
        <taxon>Bacillati</taxon>
        <taxon>Actinomycetota</taxon>
        <taxon>Actinomycetes</taxon>
        <taxon>Micrococcales</taxon>
        <taxon>Intrasporangiaceae</taxon>
        <taxon>Oryzihumus</taxon>
    </lineage>
</organism>
<feature type="region of interest" description="Disordered" evidence="1">
    <location>
        <begin position="1"/>
        <end position="35"/>
    </location>
</feature>
<gene>
    <name evidence="2" type="ORF">FB474_2707</name>
</gene>
<sequence>MQVTVWPGSQSLPKSGYPTVVSAQPTHDREPVSPT</sequence>
<evidence type="ECO:0000313" key="2">
    <source>
        <dbReference type="EMBL" id="TQL61299.1"/>
    </source>
</evidence>
<comment type="caution">
    <text evidence="2">The sequence shown here is derived from an EMBL/GenBank/DDBJ whole genome shotgun (WGS) entry which is preliminary data.</text>
</comment>
<feature type="compositionally biased region" description="Polar residues" evidence="1">
    <location>
        <begin position="1"/>
        <end position="13"/>
    </location>
</feature>